<dbReference type="EnsemblProtists" id="EOD06632">
    <property type="protein sequence ID" value="EOD06632"/>
    <property type="gene ID" value="EMIHUDRAFT_374504"/>
</dbReference>
<evidence type="ECO:0000256" key="1">
    <source>
        <dbReference type="SAM" id="MobiDB-lite"/>
    </source>
</evidence>
<reference evidence="2" key="2">
    <citation type="submission" date="2024-10" db="UniProtKB">
        <authorList>
            <consortium name="EnsemblProtists"/>
        </authorList>
    </citation>
    <scope>IDENTIFICATION</scope>
</reference>
<feature type="compositionally biased region" description="Basic and acidic residues" evidence="1">
    <location>
        <begin position="125"/>
        <end position="135"/>
    </location>
</feature>
<evidence type="ECO:0000313" key="2">
    <source>
        <dbReference type="EnsemblProtists" id="EOD06632"/>
    </source>
</evidence>
<reference evidence="3" key="1">
    <citation type="journal article" date="2013" name="Nature">
        <title>Pan genome of the phytoplankton Emiliania underpins its global distribution.</title>
        <authorList>
            <person name="Read B.A."/>
            <person name="Kegel J."/>
            <person name="Klute M.J."/>
            <person name="Kuo A."/>
            <person name="Lefebvre S.C."/>
            <person name="Maumus F."/>
            <person name="Mayer C."/>
            <person name="Miller J."/>
            <person name="Monier A."/>
            <person name="Salamov A."/>
            <person name="Young J."/>
            <person name="Aguilar M."/>
            <person name="Claverie J.M."/>
            <person name="Frickenhaus S."/>
            <person name="Gonzalez K."/>
            <person name="Herman E.K."/>
            <person name="Lin Y.C."/>
            <person name="Napier J."/>
            <person name="Ogata H."/>
            <person name="Sarno A.F."/>
            <person name="Shmutz J."/>
            <person name="Schroeder D."/>
            <person name="de Vargas C."/>
            <person name="Verret F."/>
            <person name="von Dassow P."/>
            <person name="Valentin K."/>
            <person name="Van de Peer Y."/>
            <person name="Wheeler G."/>
            <person name="Dacks J.B."/>
            <person name="Delwiche C.F."/>
            <person name="Dyhrman S.T."/>
            <person name="Glockner G."/>
            <person name="John U."/>
            <person name="Richards T."/>
            <person name="Worden A.Z."/>
            <person name="Zhang X."/>
            <person name="Grigoriev I.V."/>
            <person name="Allen A.E."/>
            <person name="Bidle K."/>
            <person name="Borodovsky M."/>
            <person name="Bowler C."/>
            <person name="Brownlee C."/>
            <person name="Cock J.M."/>
            <person name="Elias M."/>
            <person name="Gladyshev V.N."/>
            <person name="Groth M."/>
            <person name="Guda C."/>
            <person name="Hadaegh A."/>
            <person name="Iglesias-Rodriguez M.D."/>
            <person name="Jenkins J."/>
            <person name="Jones B.M."/>
            <person name="Lawson T."/>
            <person name="Leese F."/>
            <person name="Lindquist E."/>
            <person name="Lobanov A."/>
            <person name="Lomsadze A."/>
            <person name="Malik S.B."/>
            <person name="Marsh M.E."/>
            <person name="Mackinder L."/>
            <person name="Mock T."/>
            <person name="Mueller-Roeber B."/>
            <person name="Pagarete A."/>
            <person name="Parker M."/>
            <person name="Probert I."/>
            <person name="Quesneville H."/>
            <person name="Raines C."/>
            <person name="Rensing S.A."/>
            <person name="Riano-Pachon D.M."/>
            <person name="Richier S."/>
            <person name="Rokitta S."/>
            <person name="Shiraiwa Y."/>
            <person name="Soanes D.M."/>
            <person name="van der Giezen M."/>
            <person name="Wahlund T.M."/>
            <person name="Williams B."/>
            <person name="Wilson W."/>
            <person name="Wolfe G."/>
            <person name="Wurch L.L."/>
        </authorList>
    </citation>
    <scope>NUCLEOTIDE SEQUENCE</scope>
</reference>
<feature type="compositionally biased region" description="Basic and acidic residues" evidence="1">
    <location>
        <begin position="53"/>
        <end position="64"/>
    </location>
</feature>
<dbReference type="Proteomes" id="UP000013827">
    <property type="component" value="Unassembled WGS sequence"/>
</dbReference>
<sequence length="218" mass="23866">MPRAGQRIAADVDVIEEAELRRLEGGGTSAAAPTASAAIPVPLRTLKGAAREKGYGPRAGRHDGQTNTGDVDCREGKWSDSEAALVWRVFSTQLSDYYPGADEADRLARFFRTGSSSAAAGAEAADSRERREESRARHRVWSSTKELYDRESEARGEPSRKLSAIRNRVLAVHHKRTSARKWTAEDIALLRQLGDADVPWVDVGKARLGRLSPSRTCP</sequence>
<accession>A0A0D3I5U7</accession>
<feature type="region of interest" description="Disordered" evidence="1">
    <location>
        <begin position="118"/>
        <end position="137"/>
    </location>
</feature>
<keyword evidence="3" id="KW-1185">Reference proteome</keyword>
<proteinExistence type="predicted"/>
<feature type="region of interest" description="Disordered" evidence="1">
    <location>
        <begin position="53"/>
        <end position="75"/>
    </location>
</feature>
<dbReference type="KEGG" id="ehx:EMIHUDRAFT_374504"/>
<evidence type="ECO:0008006" key="4">
    <source>
        <dbReference type="Google" id="ProtNLM"/>
    </source>
</evidence>
<protein>
    <recommendedName>
        <fullName evidence="4">Myb-like domain-containing protein</fullName>
    </recommendedName>
</protein>
<dbReference type="AlphaFoldDB" id="A0A0D3I5U7"/>
<dbReference type="HOGENOM" id="CLU_1268948_0_0_1"/>
<organism evidence="2 3">
    <name type="scientific">Emiliania huxleyi (strain CCMP1516)</name>
    <dbReference type="NCBI Taxonomy" id="280463"/>
    <lineage>
        <taxon>Eukaryota</taxon>
        <taxon>Haptista</taxon>
        <taxon>Haptophyta</taxon>
        <taxon>Prymnesiophyceae</taxon>
        <taxon>Isochrysidales</taxon>
        <taxon>Noelaerhabdaceae</taxon>
        <taxon>Emiliania</taxon>
    </lineage>
</organism>
<dbReference type="RefSeq" id="XP_005759061.1">
    <property type="nucleotide sequence ID" value="XM_005759004.1"/>
</dbReference>
<dbReference type="GeneID" id="17252783"/>
<name>A0A0D3I5U7_EMIH1</name>
<dbReference type="PaxDb" id="2903-EOD06632"/>
<evidence type="ECO:0000313" key="3">
    <source>
        <dbReference type="Proteomes" id="UP000013827"/>
    </source>
</evidence>